<feature type="compositionally biased region" description="Acidic residues" evidence="1">
    <location>
        <begin position="115"/>
        <end position="124"/>
    </location>
</feature>
<comment type="caution">
    <text evidence="3">The sequence shown here is derived from an EMBL/GenBank/DDBJ whole genome shotgun (WGS) entry which is preliminary data.</text>
</comment>
<feature type="compositionally biased region" description="Acidic residues" evidence="1">
    <location>
        <begin position="320"/>
        <end position="329"/>
    </location>
</feature>
<gene>
    <name evidence="3" type="ORF">JAO74_09215</name>
</gene>
<sequence>MAREILPLGRDRTKKQEFIKGQPDRRKRRKVPVDLQVQRLGPVLEKSFRDILDRDDIKVADDPSALAPERALVMEIIGSPARFVNAASKVGLEWLAEEVAVLHGVRSYFDPGSDPVEEDDEEAGSNEQDGVLTEADGDFLLDDDVHPADEMPGTLYLGMPTKATFETLQKLWDLYAAKKEAPDRHGDWWKLFGLLHQLRPWGPQDRIAEATRRRLSDERYRPAGQDLRLEVDLWYRGDAARRDEAAADFRSAVETLGGSVMDEFRVEEIRYHSMLVHLPGSAIDAIVARTGPIALDDDVMSIRPQSAFRFSVEKPVTEQVPDEEDDDGEPDRASIGALIDGWPIENHVKLRNRLDVVELDVADSLAPVSTRYHGTAMASLILRGDLHEDNPPLRRRLKVVPVLAPDGGVETPPRDRLALRLIYRAVEDLKAGTGGQEPSGRDVVIINHSICDEAFGFAGAVSPWGRLLDHLAWKYRVLFVVSAGNIVDPFDLPAYPTAADMRKATPEHRQAEMLRGIDGAKAKRTMFSPAESVNALTVAAAHIDGSTLTLPANKTDPYGTLAAPNLGSGLGHGFNRSVKPDVMLPGGRQVAHPTEGAVLQVHGREFADYIGQRVAMPDPTLGRLDFTRMSSGTSNAAALATRAGMLIGDVLDDSPALNAAGPWYRRDTAPCVLKALIAHGAGWGELGRTMIDIHAPAGHHERRKEAVARAMGYGAVDPDRIFGAGGHRVTLLAEDHIVKDERHMWRVPLPDELRSYAEFRRIVVTLAWLTPVSPNSSQYRTVGLSLLGGTGKSDLWEGVHRVGHQPAIGFGRRGTLIHSVYEGDRKAIPFGDDGGFEINVQAVSKMPGMTAVRIPYALAVTIEVADSINADISASVRTRVLPQAQVGSR</sequence>
<dbReference type="InterPro" id="IPR000209">
    <property type="entry name" value="Peptidase_S8/S53_dom"/>
</dbReference>
<proteinExistence type="predicted"/>
<dbReference type="RefSeq" id="WP_199037230.1">
    <property type="nucleotide sequence ID" value="NZ_JAELXS010000004.1"/>
</dbReference>
<dbReference type="Proteomes" id="UP000640426">
    <property type="component" value="Unassembled WGS sequence"/>
</dbReference>
<feature type="region of interest" description="Disordered" evidence="1">
    <location>
        <begin position="314"/>
        <end position="333"/>
    </location>
</feature>
<dbReference type="InterPro" id="IPR034074">
    <property type="entry name" value="Y4bN_pept_dom"/>
</dbReference>
<reference evidence="4" key="1">
    <citation type="submission" date="2020-12" db="EMBL/GenBank/DDBJ databases">
        <title>Hymenobacter sp.</title>
        <authorList>
            <person name="Kim M.K."/>
        </authorList>
    </citation>
    <scope>NUCLEOTIDE SEQUENCE [LARGE SCALE GENOMIC DNA]</scope>
    <source>
        <strain evidence="4">BT553</strain>
    </source>
</reference>
<evidence type="ECO:0000259" key="2">
    <source>
        <dbReference type="Pfam" id="PF00082"/>
    </source>
</evidence>
<name>A0ABS0XPK5_9SPHN</name>
<dbReference type="Gene3D" id="3.40.50.200">
    <property type="entry name" value="Peptidase S8/S53 domain"/>
    <property type="match status" value="1"/>
</dbReference>
<feature type="compositionally biased region" description="Basic and acidic residues" evidence="1">
    <location>
        <begin position="1"/>
        <end position="24"/>
    </location>
</feature>
<protein>
    <submittedName>
        <fullName evidence="3">S8 family peptidase</fullName>
    </submittedName>
</protein>
<evidence type="ECO:0000256" key="1">
    <source>
        <dbReference type="SAM" id="MobiDB-lite"/>
    </source>
</evidence>
<dbReference type="CDD" id="cd04847">
    <property type="entry name" value="Peptidases_S8_Subtilisin_like_2"/>
    <property type="match status" value="1"/>
</dbReference>
<evidence type="ECO:0000313" key="3">
    <source>
        <dbReference type="EMBL" id="MBJ6121969.1"/>
    </source>
</evidence>
<feature type="region of interest" description="Disordered" evidence="1">
    <location>
        <begin position="1"/>
        <end position="30"/>
    </location>
</feature>
<dbReference type="SUPFAM" id="SSF52743">
    <property type="entry name" value="Subtilisin-like"/>
    <property type="match status" value="1"/>
</dbReference>
<feature type="region of interest" description="Disordered" evidence="1">
    <location>
        <begin position="110"/>
        <end position="130"/>
    </location>
</feature>
<accession>A0ABS0XPK5</accession>
<dbReference type="Pfam" id="PF00082">
    <property type="entry name" value="Peptidase_S8"/>
    <property type="match status" value="1"/>
</dbReference>
<organism evidence="3 4">
    <name type="scientific">Sphingomonas mollis</name>
    <dbReference type="NCBI Taxonomy" id="2795726"/>
    <lineage>
        <taxon>Bacteria</taxon>
        <taxon>Pseudomonadati</taxon>
        <taxon>Pseudomonadota</taxon>
        <taxon>Alphaproteobacteria</taxon>
        <taxon>Sphingomonadales</taxon>
        <taxon>Sphingomonadaceae</taxon>
        <taxon>Sphingomonas</taxon>
    </lineage>
</organism>
<dbReference type="EMBL" id="JAELXS010000004">
    <property type="protein sequence ID" value="MBJ6121969.1"/>
    <property type="molecule type" value="Genomic_DNA"/>
</dbReference>
<keyword evidence="4" id="KW-1185">Reference proteome</keyword>
<dbReference type="InterPro" id="IPR036852">
    <property type="entry name" value="Peptidase_S8/S53_dom_sf"/>
</dbReference>
<evidence type="ECO:0000313" key="4">
    <source>
        <dbReference type="Proteomes" id="UP000640426"/>
    </source>
</evidence>
<feature type="domain" description="Peptidase S8/S53" evidence="2">
    <location>
        <begin position="369"/>
        <end position="714"/>
    </location>
</feature>